<proteinExistence type="predicted"/>
<sequence length="53" mass="5416">MRVADRGPAEHAGHRGGEAEPVAAPSGSRWSKGTAYRTATATTATATAAPRRP</sequence>
<name>A0ABU0ZSK4_9ACTN</name>
<feature type="compositionally biased region" description="Low complexity" evidence="1">
    <location>
        <begin position="34"/>
        <end position="53"/>
    </location>
</feature>
<organism evidence="2 3">
    <name type="scientific">Phytohabitans maris</name>
    <dbReference type="NCBI Taxonomy" id="3071409"/>
    <lineage>
        <taxon>Bacteria</taxon>
        <taxon>Bacillati</taxon>
        <taxon>Actinomycetota</taxon>
        <taxon>Actinomycetes</taxon>
        <taxon>Micromonosporales</taxon>
        <taxon>Micromonosporaceae</taxon>
    </lineage>
</organism>
<evidence type="ECO:0000313" key="2">
    <source>
        <dbReference type="EMBL" id="MDQ7909467.1"/>
    </source>
</evidence>
<dbReference type="EMBL" id="JAVHUY010000042">
    <property type="protein sequence ID" value="MDQ7909467.1"/>
    <property type="molecule type" value="Genomic_DNA"/>
</dbReference>
<evidence type="ECO:0000256" key="1">
    <source>
        <dbReference type="SAM" id="MobiDB-lite"/>
    </source>
</evidence>
<dbReference type="Proteomes" id="UP001230908">
    <property type="component" value="Unassembled WGS sequence"/>
</dbReference>
<feature type="compositionally biased region" description="Basic and acidic residues" evidence="1">
    <location>
        <begin position="1"/>
        <end position="18"/>
    </location>
</feature>
<protein>
    <submittedName>
        <fullName evidence="2">Uncharacterized protein</fullName>
    </submittedName>
</protein>
<gene>
    <name evidence="2" type="ORF">RB614_33580</name>
</gene>
<dbReference type="RefSeq" id="WP_308716727.1">
    <property type="nucleotide sequence ID" value="NZ_JAVHUY010000042.1"/>
</dbReference>
<feature type="region of interest" description="Disordered" evidence="1">
    <location>
        <begin position="1"/>
        <end position="53"/>
    </location>
</feature>
<evidence type="ECO:0000313" key="3">
    <source>
        <dbReference type="Proteomes" id="UP001230908"/>
    </source>
</evidence>
<keyword evidence="3" id="KW-1185">Reference proteome</keyword>
<comment type="caution">
    <text evidence="2">The sequence shown here is derived from an EMBL/GenBank/DDBJ whole genome shotgun (WGS) entry which is preliminary data.</text>
</comment>
<accession>A0ABU0ZSK4</accession>
<reference evidence="2 3" key="1">
    <citation type="submission" date="2023-08" db="EMBL/GenBank/DDBJ databases">
        <title>Phytohabitans sansha sp. nov., isolated from marine sediment.</title>
        <authorList>
            <person name="Zhao Y."/>
            <person name="Yi K."/>
        </authorList>
    </citation>
    <scope>NUCLEOTIDE SEQUENCE [LARGE SCALE GENOMIC DNA]</scope>
    <source>
        <strain evidence="2 3">ZYX-F-186</strain>
    </source>
</reference>